<sequence>MAEGIILLLAFQLDHLPTLALHLYAILKYSIQHVYGYAI</sequence>
<name>A0A8H5CS66_9AGAR</name>
<reference evidence="1 2" key="1">
    <citation type="journal article" date="2020" name="ISME J.">
        <title>Uncovering the hidden diversity of litter-decomposition mechanisms in mushroom-forming fungi.</title>
        <authorList>
            <person name="Floudas D."/>
            <person name="Bentzer J."/>
            <person name="Ahren D."/>
            <person name="Johansson T."/>
            <person name="Persson P."/>
            <person name="Tunlid A."/>
        </authorList>
    </citation>
    <scope>NUCLEOTIDE SEQUENCE [LARGE SCALE GENOMIC DNA]</scope>
    <source>
        <strain evidence="1 2">CBS 291.85</strain>
    </source>
</reference>
<keyword evidence="2" id="KW-1185">Reference proteome</keyword>
<protein>
    <submittedName>
        <fullName evidence="1">Uncharacterized protein</fullName>
    </submittedName>
</protein>
<evidence type="ECO:0000313" key="1">
    <source>
        <dbReference type="EMBL" id="KAF5346638.1"/>
    </source>
</evidence>
<evidence type="ECO:0000313" key="2">
    <source>
        <dbReference type="Proteomes" id="UP000559256"/>
    </source>
</evidence>
<dbReference type="Proteomes" id="UP000559256">
    <property type="component" value="Unassembled WGS sequence"/>
</dbReference>
<dbReference type="AlphaFoldDB" id="A0A8H5CS66"/>
<comment type="caution">
    <text evidence="1">The sequence shown here is derived from an EMBL/GenBank/DDBJ whole genome shotgun (WGS) entry which is preliminary data.</text>
</comment>
<accession>A0A8H5CS66</accession>
<dbReference type="EMBL" id="JAACJM010000100">
    <property type="protein sequence ID" value="KAF5346638.1"/>
    <property type="molecule type" value="Genomic_DNA"/>
</dbReference>
<organism evidence="1 2">
    <name type="scientific">Tetrapyrgos nigripes</name>
    <dbReference type="NCBI Taxonomy" id="182062"/>
    <lineage>
        <taxon>Eukaryota</taxon>
        <taxon>Fungi</taxon>
        <taxon>Dikarya</taxon>
        <taxon>Basidiomycota</taxon>
        <taxon>Agaricomycotina</taxon>
        <taxon>Agaricomycetes</taxon>
        <taxon>Agaricomycetidae</taxon>
        <taxon>Agaricales</taxon>
        <taxon>Marasmiineae</taxon>
        <taxon>Marasmiaceae</taxon>
        <taxon>Tetrapyrgos</taxon>
    </lineage>
</organism>
<proteinExistence type="predicted"/>
<gene>
    <name evidence="1" type="ORF">D9758_013206</name>
</gene>